<evidence type="ECO:0000256" key="7">
    <source>
        <dbReference type="ARBA" id="ARBA00033993"/>
    </source>
</evidence>
<evidence type="ECO:0000256" key="1">
    <source>
        <dbReference type="ARBA" id="ARBA00004651"/>
    </source>
</evidence>
<gene>
    <name evidence="9" type="primary">LOC107742317</name>
</gene>
<organism evidence="9 10">
    <name type="scientific">Sinocyclocheilus rhinocerous</name>
    <dbReference type="NCBI Taxonomy" id="307959"/>
    <lineage>
        <taxon>Eukaryota</taxon>
        <taxon>Metazoa</taxon>
        <taxon>Chordata</taxon>
        <taxon>Craniata</taxon>
        <taxon>Vertebrata</taxon>
        <taxon>Euteleostomi</taxon>
        <taxon>Actinopterygii</taxon>
        <taxon>Neopterygii</taxon>
        <taxon>Teleostei</taxon>
        <taxon>Ostariophysi</taxon>
        <taxon>Cypriniformes</taxon>
        <taxon>Cyprinidae</taxon>
        <taxon>Cyprininae</taxon>
        <taxon>Sinocyclocheilus</taxon>
    </lineage>
</organism>
<dbReference type="GO" id="GO:0015204">
    <property type="term" value="F:urea transmembrane transporter activity"/>
    <property type="evidence" value="ECO:0007669"/>
    <property type="project" value="InterPro"/>
</dbReference>
<feature type="transmembrane region" description="Helical" evidence="8">
    <location>
        <begin position="130"/>
        <end position="149"/>
    </location>
</feature>
<evidence type="ECO:0000256" key="5">
    <source>
        <dbReference type="ARBA" id="ARBA00022989"/>
    </source>
</evidence>
<evidence type="ECO:0000313" key="9">
    <source>
        <dbReference type="Ensembl" id="ENSSRHP00000052524.1"/>
    </source>
</evidence>
<comment type="subcellular location">
    <subcellularLocation>
        <location evidence="1">Cell membrane</location>
        <topology evidence="1">Multi-pass membrane protein</topology>
    </subcellularLocation>
</comment>
<name>A0A673JFB1_9TELE</name>
<dbReference type="FunFam" id="1.10.3430.10:FF:000019">
    <property type="entry name" value="Urea transporter"/>
    <property type="match status" value="1"/>
</dbReference>
<protein>
    <submittedName>
        <fullName evidence="9">Urea transporter 2-like</fullName>
    </submittedName>
</protein>
<evidence type="ECO:0000256" key="4">
    <source>
        <dbReference type="ARBA" id="ARBA00022692"/>
    </source>
</evidence>
<comment type="similarity">
    <text evidence="2">Belongs to the urea transporter family.</text>
</comment>
<feature type="transmembrane region" description="Helical" evidence="8">
    <location>
        <begin position="238"/>
        <end position="256"/>
    </location>
</feature>
<dbReference type="InterPro" id="IPR029020">
    <property type="entry name" value="Ammonium/urea_transptr"/>
</dbReference>
<keyword evidence="3" id="KW-1003">Cell membrane</keyword>
<evidence type="ECO:0000256" key="8">
    <source>
        <dbReference type="SAM" id="Phobius"/>
    </source>
</evidence>
<evidence type="ECO:0000256" key="6">
    <source>
        <dbReference type="ARBA" id="ARBA00023136"/>
    </source>
</evidence>
<keyword evidence="10" id="KW-1185">Reference proteome</keyword>
<dbReference type="Proteomes" id="UP000472270">
    <property type="component" value="Unassembled WGS sequence"/>
</dbReference>
<dbReference type="PANTHER" id="PTHR10464">
    <property type="entry name" value="UREA TRANSPORTER"/>
    <property type="match status" value="1"/>
</dbReference>
<dbReference type="InterPro" id="IPR004937">
    <property type="entry name" value="Urea_transporter"/>
</dbReference>
<proteinExistence type="inferred from homology"/>
<dbReference type="Pfam" id="PF03253">
    <property type="entry name" value="UT"/>
    <property type="match status" value="1"/>
</dbReference>
<feature type="transmembrane region" description="Helical" evidence="8">
    <location>
        <begin position="57"/>
        <end position="75"/>
    </location>
</feature>
<evidence type="ECO:0000313" key="10">
    <source>
        <dbReference type="Proteomes" id="UP000472270"/>
    </source>
</evidence>
<accession>A0A673JFB1</accession>
<keyword evidence="4 8" id="KW-0812">Transmembrane</keyword>
<feature type="transmembrane region" description="Helical" evidence="8">
    <location>
        <begin position="81"/>
        <end position="98"/>
    </location>
</feature>
<feature type="transmembrane region" description="Helical" evidence="8">
    <location>
        <begin position="161"/>
        <end position="185"/>
    </location>
</feature>
<evidence type="ECO:0000256" key="2">
    <source>
        <dbReference type="ARBA" id="ARBA00005914"/>
    </source>
</evidence>
<dbReference type="AlphaFoldDB" id="A0A673JFB1"/>
<dbReference type="Gene3D" id="1.10.3430.10">
    <property type="entry name" value="Ammonium transporter AmtB like domains"/>
    <property type="match status" value="1"/>
</dbReference>
<dbReference type="PANTHER" id="PTHR10464:SF9">
    <property type="entry name" value="UREA TRANSPORTER"/>
    <property type="match status" value="1"/>
</dbReference>
<feature type="transmembrane region" description="Helical" evidence="8">
    <location>
        <begin position="105"/>
        <end position="124"/>
    </location>
</feature>
<keyword evidence="5 8" id="KW-1133">Transmembrane helix</keyword>
<reference evidence="9" key="2">
    <citation type="submission" date="2025-09" db="UniProtKB">
        <authorList>
            <consortium name="Ensembl"/>
        </authorList>
    </citation>
    <scope>IDENTIFICATION</scope>
</reference>
<feature type="transmembrane region" description="Helical" evidence="8">
    <location>
        <begin position="205"/>
        <end position="231"/>
    </location>
</feature>
<dbReference type="Ensembl" id="ENSSRHT00000053999.1">
    <property type="protein sequence ID" value="ENSSRHP00000052524.1"/>
    <property type="gene ID" value="ENSSRHG00000026439.1"/>
</dbReference>
<comment type="catalytic activity">
    <reaction evidence="7">
        <text>urea(in) = urea(out)</text>
        <dbReference type="Rhea" id="RHEA:32799"/>
        <dbReference type="ChEBI" id="CHEBI:16199"/>
    </reaction>
</comment>
<dbReference type="GO" id="GO:0005886">
    <property type="term" value="C:plasma membrane"/>
    <property type="evidence" value="ECO:0007669"/>
    <property type="project" value="UniProtKB-SubCell"/>
</dbReference>
<keyword evidence="6 8" id="KW-0472">Membrane</keyword>
<sequence length="402" mass="43331">MWILEKNTPQRPRGLKQRFVSALLYCTGEMQQLHTHMQDKFFPLQLVEWCLRGISRVILLNNPLSGALILAALLLESPWQALLGMLGLLASTFTAIILGQDCEEVSSGLHGFNGMLVALLMGVFSSAGDWYWWLLLPVCLGGAATTFLSSSLSPLLDRWDLPVNVFPFNTVIVLYLACTGTSNPYFPNHPAQPPGAPGSTNHTQLHGVVLGVGQIFACGTVGSSLLILGAVFLFSPILAVYALLGSGISTMAGLSMSVQHSFLYSGLSGFNGALGCMAVGVFYILSCRTHLLSIANALLSAYTDIALSNLLGVVSEHTNMHTLSSTPSGFHFCIQPVFVCFPLTCAVGSPSKQLGCNSDRHSDAVADRKKPQRIQNPYWKSILARTELALTQAMVCGQYECN</sequence>
<feature type="transmembrane region" description="Helical" evidence="8">
    <location>
        <begin position="262"/>
        <end position="285"/>
    </location>
</feature>
<reference evidence="9" key="1">
    <citation type="submission" date="2025-08" db="UniProtKB">
        <authorList>
            <consortium name="Ensembl"/>
        </authorList>
    </citation>
    <scope>IDENTIFICATION</scope>
</reference>
<evidence type="ECO:0000256" key="3">
    <source>
        <dbReference type="ARBA" id="ARBA00022475"/>
    </source>
</evidence>